<evidence type="ECO:0000313" key="8">
    <source>
        <dbReference type="Proteomes" id="UP000321379"/>
    </source>
</evidence>
<dbReference type="Gene3D" id="3.40.50.150">
    <property type="entry name" value="Vaccinia Virus protein VP39"/>
    <property type="match status" value="2"/>
</dbReference>
<name>A0A5C8UK63_9MICO</name>
<dbReference type="InterPro" id="IPR058679">
    <property type="entry name" value="RlmG_N"/>
</dbReference>
<dbReference type="PROSITE" id="PS00092">
    <property type="entry name" value="N6_MTASE"/>
    <property type="match status" value="1"/>
</dbReference>
<evidence type="ECO:0000313" key="7">
    <source>
        <dbReference type="EMBL" id="TXN28621.1"/>
    </source>
</evidence>
<dbReference type="RefSeq" id="WP_147784829.1">
    <property type="nucleotide sequence ID" value="NZ_VRMG01000012.1"/>
</dbReference>
<dbReference type="PANTHER" id="PTHR47816:SF5">
    <property type="entry name" value="RIBOSOMAL RNA LARGE SUBUNIT METHYLTRANSFERASE G"/>
    <property type="match status" value="1"/>
</dbReference>
<dbReference type="GO" id="GO:0008757">
    <property type="term" value="F:S-adenosylmethionine-dependent methyltransferase activity"/>
    <property type="evidence" value="ECO:0007669"/>
    <property type="project" value="InterPro"/>
</dbReference>
<dbReference type="Pfam" id="PF05175">
    <property type="entry name" value="MTS"/>
    <property type="match status" value="1"/>
</dbReference>
<gene>
    <name evidence="7" type="ORF">FVP33_16670</name>
</gene>
<dbReference type="Proteomes" id="UP000321379">
    <property type="component" value="Unassembled WGS sequence"/>
</dbReference>
<dbReference type="GO" id="GO:0003676">
    <property type="term" value="F:nucleic acid binding"/>
    <property type="evidence" value="ECO:0007669"/>
    <property type="project" value="InterPro"/>
</dbReference>
<proteinExistence type="predicted"/>
<reference evidence="7 8" key="1">
    <citation type="submission" date="2019-08" db="EMBL/GenBank/DDBJ databases">
        <title>Bacterial whole genome sequence for Glaciihabitans sp. CHu50b-6-2.</title>
        <authorList>
            <person name="Jin L."/>
        </authorList>
    </citation>
    <scope>NUCLEOTIDE SEQUENCE [LARGE SCALE GENOMIC DNA]</scope>
    <source>
        <strain evidence="7 8">CHu50b-6-2</strain>
    </source>
</reference>
<keyword evidence="2" id="KW-0698">rRNA processing</keyword>
<evidence type="ECO:0000256" key="1">
    <source>
        <dbReference type="ARBA" id="ARBA00022490"/>
    </source>
</evidence>
<evidence type="ECO:0000259" key="6">
    <source>
        <dbReference type="Pfam" id="PF26049"/>
    </source>
</evidence>
<dbReference type="GO" id="GO:0006364">
    <property type="term" value="P:rRNA processing"/>
    <property type="evidence" value="ECO:0007669"/>
    <property type="project" value="UniProtKB-KW"/>
</dbReference>
<comment type="caution">
    <text evidence="7">The sequence shown here is derived from an EMBL/GenBank/DDBJ whole genome shotgun (WGS) entry which is preliminary data.</text>
</comment>
<dbReference type="InterPro" id="IPR002052">
    <property type="entry name" value="DNA_methylase_N6_adenine_CS"/>
</dbReference>
<dbReference type="PANTHER" id="PTHR47816">
    <property type="entry name" value="RIBOSOMAL RNA SMALL SUBUNIT METHYLTRANSFERASE C"/>
    <property type="match status" value="1"/>
</dbReference>
<keyword evidence="1" id="KW-0963">Cytoplasm</keyword>
<dbReference type="AlphaFoldDB" id="A0A5C8UK63"/>
<protein>
    <submittedName>
        <fullName evidence="7">Methyltransferase</fullName>
    </submittedName>
</protein>
<feature type="domain" description="RlmG N-terminal" evidence="6">
    <location>
        <begin position="13"/>
        <end position="181"/>
    </location>
</feature>
<sequence>MPDNDAPQFDLDRLRRWPDVEAPNLFAVDASDRLILDEAAEAVAAAPPGTVVVINDHYGALAIGAAANLGATGVRVFQDALVGEAALAANARGVTTDLTSLPLGESLLSGATVVLLQVPRSLAELDEIAGEIARWADPSVVVYAGGRIKHLSLTMNSVLTKHFGRLDVSLARQKSRVLIAREPRAAASDFPVREYNQELGLWVCAHGAVFAGAKLDLGTRLLLSVLDDALPAAATAIDLGSGTGILAASLARSRPGISVIATDQSAAAVASSLATVEANGLADRVSVVRDDGLKSQPDSSADLIVLNPPFHVGATVHTGLADRLFRDAARVLRPGGELWTVYNSHLDYRPTLQSVIGSTREVVRNNKFTVTSSRRRVLLTAGEVNLSPIDSSLER</sequence>
<accession>A0A5C8UK63</accession>
<dbReference type="InterPro" id="IPR029063">
    <property type="entry name" value="SAM-dependent_MTases_sf"/>
</dbReference>
<dbReference type="InterPro" id="IPR046977">
    <property type="entry name" value="RsmC/RlmG"/>
</dbReference>
<dbReference type="EMBL" id="VRMG01000012">
    <property type="protein sequence ID" value="TXN28621.1"/>
    <property type="molecule type" value="Genomic_DNA"/>
</dbReference>
<feature type="domain" description="Methyltransferase small" evidence="5">
    <location>
        <begin position="201"/>
        <end position="371"/>
    </location>
</feature>
<dbReference type="InterPro" id="IPR007848">
    <property type="entry name" value="Small_mtfrase_dom"/>
</dbReference>
<evidence type="ECO:0000256" key="2">
    <source>
        <dbReference type="ARBA" id="ARBA00022552"/>
    </source>
</evidence>
<evidence type="ECO:0000259" key="5">
    <source>
        <dbReference type="Pfam" id="PF05175"/>
    </source>
</evidence>
<organism evidence="7 8">
    <name type="scientific">Lacisediminihabitans profunda</name>
    <dbReference type="NCBI Taxonomy" id="2594790"/>
    <lineage>
        <taxon>Bacteria</taxon>
        <taxon>Bacillati</taxon>
        <taxon>Actinomycetota</taxon>
        <taxon>Actinomycetes</taxon>
        <taxon>Micrococcales</taxon>
        <taxon>Microbacteriaceae</taxon>
        <taxon>Lacisediminihabitans</taxon>
    </lineage>
</organism>
<evidence type="ECO:0000256" key="4">
    <source>
        <dbReference type="ARBA" id="ARBA00022679"/>
    </source>
</evidence>
<dbReference type="CDD" id="cd02440">
    <property type="entry name" value="AdoMet_MTases"/>
    <property type="match status" value="1"/>
</dbReference>
<evidence type="ECO:0000256" key="3">
    <source>
        <dbReference type="ARBA" id="ARBA00022603"/>
    </source>
</evidence>
<keyword evidence="4 7" id="KW-0808">Transferase</keyword>
<keyword evidence="8" id="KW-1185">Reference proteome</keyword>
<dbReference type="SUPFAM" id="SSF53335">
    <property type="entry name" value="S-adenosyl-L-methionine-dependent methyltransferases"/>
    <property type="match status" value="1"/>
</dbReference>
<keyword evidence="3 7" id="KW-0489">Methyltransferase</keyword>
<dbReference type="GO" id="GO:0008170">
    <property type="term" value="F:N-methyltransferase activity"/>
    <property type="evidence" value="ECO:0007669"/>
    <property type="project" value="UniProtKB-ARBA"/>
</dbReference>
<dbReference type="Pfam" id="PF26049">
    <property type="entry name" value="RLMG_N"/>
    <property type="match status" value="1"/>
</dbReference>
<dbReference type="GO" id="GO:0032259">
    <property type="term" value="P:methylation"/>
    <property type="evidence" value="ECO:0007669"/>
    <property type="project" value="UniProtKB-KW"/>
</dbReference>